<comment type="caution">
    <text evidence="2">The sequence shown here is derived from an EMBL/GenBank/DDBJ whole genome shotgun (WGS) entry which is preliminary data.</text>
</comment>
<proteinExistence type="predicted"/>
<protein>
    <submittedName>
        <fullName evidence="2">Uncharacterized protein</fullName>
    </submittedName>
</protein>
<evidence type="ECO:0000313" key="3">
    <source>
        <dbReference type="Proteomes" id="UP001202328"/>
    </source>
</evidence>
<reference evidence="2" key="1">
    <citation type="submission" date="2022-04" db="EMBL/GenBank/DDBJ databases">
        <title>A functionally conserved STORR gene fusion in Papaver species that diverged 16.8 million years ago.</title>
        <authorList>
            <person name="Catania T."/>
        </authorList>
    </citation>
    <scope>NUCLEOTIDE SEQUENCE</scope>
    <source>
        <strain evidence="2">S-188037</strain>
    </source>
</reference>
<dbReference type="Proteomes" id="UP001202328">
    <property type="component" value="Unassembled WGS sequence"/>
</dbReference>
<gene>
    <name evidence="2" type="ORF">MKW98_029756</name>
</gene>
<dbReference type="EMBL" id="JAJJMB010005286">
    <property type="protein sequence ID" value="KAI3939980.1"/>
    <property type="molecule type" value="Genomic_DNA"/>
</dbReference>
<evidence type="ECO:0000313" key="2">
    <source>
        <dbReference type="EMBL" id="KAI3939980.1"/>
    </source>
</evidence>
<dbReference type="InterPro" id="IPR036291">
    <property type="entry name" value="NAD(P)-bd_dom_sf"/>
</dbReference>
<name>A0AAD4T4I6_9MAGN</name>
<sequence>MERGDGKAVVVAGKTVCVTGGAGYFASWLIMKLLQRGYSVRTTVRSDPSDTAQYKMLGLKPTNAVHIDDAASAQIFLFECQKAEGRHLCSSFDLPTDLLKAFEEKKPVHLSSEKLLSLGFKFKYGFEETYGDAIENCREKGFL</sequence>
<keyword evidence="1" id="KW-0560">Oxidoreductase</keyword>
<keyword evidence="3" id="KW-1185">Reference proteome</keyword>
<organism evidence="2 3">
    <name type="scientific">Papaver atlanticum</name>
    <dbReference type="NCBI Taxonomy" id="357466"/>
    <lineage>
        <taxon>Eukaryota</taxon>
        <taxon>Viridiplantae</taxon>
        <taxon>Streptophyta</taxon>
        <taxon>Embryophyta</taxon>
        <taxon>Tracheophyta</taxon>
        <taxon>Spermatophyta</taxon>
        <taxon>Magnoliopsida</taxon>
        <taxon>Ranunculales</taxon>
        <taxon>Papaveraceae</taxon>
        <taxon>Papaveroideae</taxon>
        <taxon>Papaver</taxon>
    </lineage>
</organism>
<evidence type="ECO:0000256" key="1">
    <source>
        <dbReference type="ARBA" id="ARBA00023002"/>
    </source>
</evidence>
<dbReference type="Gene3D" id="3.40.50.720">
    <property type="entry name" value="NAD(P)-binding Rossmann-like Domain"/>
    <property type="match status" value="2"/>
</dbReference>
<dbReference type="PANTHER" id="PTHR10366">
    <property type="entry name" value="NAD DEPENDENT EPIMERASE/DEHYDRATASE"/>
    <property type="match status" value="1"/>
</dbReference>
<dbReference type="AlphaFoldDB" id="A0AAD4T4I6"/>
<dbReference type="InterPro" id="IPR050425">
    <property type="entry name" value="NAD(P)_dehydrat-like"/>
</dbReference>
<accession>A0AAD4T4I6</accession>
<dbReference type="GO" id="GO:0016616">
    <property type="term" value="F:oxidoreductase activity, acting on the CH-OH group of donors, NAD or NADP as acceptor"/>
    <property type="evidence" value="ECO:0007669"/>
    <property type="project" value="TreeGrafter"/>
</dbReference>
<dbReference type="SUPFAM" id="SSF51735">
    <property type="entry name" value="NAD(P)-binding Rossmann-fold domains"/>
    <property type="match status" value="2"/>
</dbReference>
<dbReference type="PANTHER" id="PTHR10366:SF563">
    <property type="entry name" value="CINNAMOYL-COA REDUCTASE 16"/>
    <property type="match status" value="1"/>
</dbReference>